<keyword evidence="3" id="KW-1185">Reference proteome</keyword>
<dbReference type="NCBIfam" id="TIGR00689">
    <property type="entry name" value="rpiB_lacA_lacB"/>
    <property type="match status" value="1"/>
</dbReference>
<dbReference type="GO" id="GO:0009052">
    <property type="term" value="P:pentose-phosphate shunt, non-oxidative branch"/>
    <property type="evidence" value="ECO:0007669"/>
    <property type="project" value="TreeGrafter"/>
</dbReference>
<dbReference type="GeneID" id="97031741"/>
<dbReference type="InterPro" id="IPR036569">
    <property type="entry name" value="RpiB_LacA_LacB_sf"/>
</dbReference>
<evidence type="ECO:0000313" key="3">
    <source>
        <dbReference type="Proteomes" id="UP000297454"/>
    </source>
</evidence>
<dbReference type="AlphaFoldDB" id="A0A4V3IYH7"/>
<reference evidence="2 3" key="1">
    <citation type="submission" date="2019-01" db="EMBL/GenBank/DDBJ databases">
        <title>Draft Genome Sequences of Helcococcus ovis Strains Isolated from the Uterus and Vagina of Dairy Cows with Metritis.</title>
        <authorList>
            <person name="Cunha F."/>
            <person name="Jeon S.J."/>
            <person name="Kutzer P."/>
            <person name="Galvao K.N."/>
        </authorList>
    </citation>
    <scope>NUCLEOTIDE SEQUENCE [LARGE SCALE GENOMIC DNA]</scope>
    <source>
        <strain evidence="2 3">KG-37</strain>
    </source>
</reference>
<name>A0A4V3IYH7_9FIRM</name>
<protein>
    <submittedName>
        <fullName evidence="2">Galactose-6-phosphate isomerase subunit LacA</fullName>
        <ecNumber evidence="2">5.3.1.26</ecNumber>
    </submittedName>
</protein>
<dbReference type="NCBIfam" id="NF006380">
    <property type="entry name" value="PRK08621.1"/>
    <property type="match status" value="1"/>
</dbReference>
<dbReference type="RefSeq" id="WP_134710844.1">
    <property type="nucleotide sequence ID" value="NZ_CP119081.1"/>
</dbReference>
<dbReference type="PANTHER" id="PTHR30345">
    <property type="entry name" value="RIBOSE-5-PHOSPHATE ISOMERASE B"/>
    <property type="match status" value="1"/>
</dbReference>
<gene>
    <name evidence="2" type="primary">lacA</name>
    <name evidence="2" type="ORF">EQF91_00350</name>
</gene>
<dbReference type="Pfam" id="PF02502">
    <property type="entry name" value="LacAB_rpiB"/>
    <property type="match status" value="1"/>
</dbReference>
<dbReference type="GO" id="GO:0004751">
    <property type="term" value="F:ribose-5-phosphate isomerase activity"/>
    <property type="evidence" value="ECO:0007669"/>
    <property type="project" value="TreeGrafter"/>
</dbReference>
<evidence type="ECO:0000313" key="2">
    <source>
        <dbReference type="EMBL" id="TFF67681.1"/>
    </source>
</evidence>
<organism evidence="2 3">
    <name type="scientific">Helcococcus ovis</name>
    <dbReference type="NCBI Taxonomy" id="72026"/>
    <lineage>
        <taxon>Bacteria</taxon>
        <taxon>Bacillati</taxon>
        <taxon>Bacillota</taxon>
        <taxon>Tissierellia</taxon>
        <taxon>Tissierellales</taxon>
        <taxon>Peptoniphilaceae</taxon>
        <taxon>Helcococcus</taxon>
    </lineage>
</organism>
<dbReference type="SUPFAM" id="SSF89623">
    <property type="entry name" value="Ribose/Galactose isomerase RpiB/AlsB"/>
    <property type="match status" value="1"/>
</dbReference>
<dbReference type="EMBL" id="SCFR01000001">
    <property type="protein sequence ID" value="TFF67681.1"/>
    <property type="molecule type" value="Genomic_DNA"/>
</dbReference>
<dbReference type="EC" id="5.3.1.26" evidence="2"/>
<proteinExistence type="inferred from homology"/>
<sequence>MRVIVGSIQRSKVLKNKILDFIKAEKKEVIDLSREDDDFVSLTLDIVKEIKKNPDDLAIIIDEYGVGSFIVATKVKGIIAANVSEERSAYMTRSHNNSRVLTLGSLLVGEKLAINIVKSFIYGVYDAGRHEIRVDMLNKMC</sequence>
<dbReference type="InterPro" id="IPR003500">
    <property type="entry name" value="RpiB_LacA_LacB"/>
</dbReference>
<dbReference type="Proteomes" id="UP000297454">
    <property type="component" value="Unassembled WGS sequence"/>
</dbReference>
<accession>A0A4V3IYH7</accession>
<keyword evidence="2" id="KW-0413">Isomerase</keyword>
<evidence type="ECO:0000256" key="1">
    <source>
        <dbReference type="ARBA" id="ARBA00008754"/>
    </source>
</evidence>
<dbReference type="GO" id="GO:0019316">
    <property type="term" value="P:D-allose catabolic process"/>
    <property type="evidence" value="ECO:0007669"/>
    <property type="project" value="TreeGrafter"/>
</dbReference>
<comment type="similarity">
    <text evidence="1">Belongs to the LacAB/RpiB family.</text>
</comment>
<dbReference type="PIRSF" id="PIRSF005384">
    <property type="entry name" value="RpiB_LacA_B"/>
    <property type="match status" value="1"/>
</dbReference>
<dbReference type="OrthoDB" id="1778624at2"/>
<dbReference type="PANTHER" id="PTHR30345:SF5">
    <property type="entry name" value="GALACTOSE-6-PHOSPHATE ISOMERASE SUBUNIT LACA"/>
    <property type="match status" value="1"/>
</dbReference>
<dbReference type="GO" id="GO:0050044">
    <property type="term" value="F:galactose-6-phosphate isomerase activity"/>
    <property type="evidence" value="ECO:0007669"/>
    <property type="project" value="UniProtKB-EC"/>
</dbReference>
<dbReference type="Gene3D" id="3.40.1400.10">
    <property type="entry name" value="Sugar-phosphate isomerase, RpiB/LacA/LacB"/>
    <property type="match status" value="1"/>
</dbReference>
<comment type="caution">
    <text evidence="2">The sequence shown here is derived from an EMBL/GenBank/DDBJ whole genome shotgun (WGS) entry which is preliminary data.</text>
</comment>